<keyword evidence="2" id="KW-1185">Reference proteome</keyword>
<evidence type="ECO:0000313" key="1">
    <source>
        <dbReference type="EMBL" id="MBH5329987.1"/>
    </source>
</evidence>
<dbReference type="RefSeq" id="WP_197903830.1">
    <property type="nucleotide sequence ID" value="NZ_JACSGR010000007.1"/>
</dbReference>
<organism evidence="1 2">
    <name type="scientific">Eikenella glucosivorans</name>
    <dbReference type="NCBI Taxonomy" id="2766967"/>
    <lineage>
        <taxon>Bacteria</taxon>
        <taxon>Pseudomonadati</taxon>
        <taxon>Pseudomonadota</taxon>
        <taxon>Betaproteobacteria</taxon>
        <taxon>Neisseriales</taxon>
        <taxon>Neisseriaceae</taxon>
        <taxon>Eikenella</taxon>
    </lineage>
</organism>
<name>A0ABS0NCF7_9NEIS</name>
<protein>
    <submittedName>
        <fullName evidence="1">Uncharacterized protein</fullName>
    </submittedName>
</protein>
<proteinExistence type="predicted"/>
<dbReference type="EMBL" id="JACSGR010000007">
    <property type="protein sequence ID" value="MBH5329987.1"/>
    <property type="molecule type" value="Genomic_DNA"/>
</dbReference>
<accession>A0ABS0NCF7</accession>
<gene>
    <name evidence="1" type="ORF">H9Q10_09970</name>
</gene>
<dbReference type="Proteomes" id="UP000768471">
    <property type="component" value="Unassembled WGS sequence"/>
</dbReference>
<sequence length="120" mass="12973">MPNEIADISYEILEDLEDENGRETPALFVACNIHNAAEAEEFVAEVQQAVSSQLLMACQEAEFLMITIIGSIEAEAFRQLWLPRIEADKLFAALMGRLGSAVVVHGTPAGEIVGQASLLA</sequence>
<comment type="caution">
    <text evidence="1">The sequence shown here is derived from an EMBL/GenBank/DDBJ whole genome shotgun (WGS) entry which is preliminary data.</text>
</comment>
<reference evidence="1 2" key="1">
    <citation type="submission" date="2020-09" db="EMBL/GenBank/DDBJ databases">
        <title>Eikenella S3660 sp. nov., isolated from a throat swab.</title>
        <authorList>
            <person name="Buhl M."/>
        </authorList>
    </citation>
    <scope>NUCLEOTIDE SEQUENCE [LARGE SCALE GENOMIC DNA]</scope>
    <source>
        <strain evidence="1 2">S3360</strain>
    </source>
</reference>
<evidence type="ECO:0000313" key="2">
    <source>
        <dbReference type="Proteomes" id="UP000768471"/>
    </source>
</evidence>